<reference evidence="1" key="1">
    <citation type="journal article" date="2013" name="Nat. Commun.">
        <title>Whole-genome sequencing of Oryza brachyantha reveals mechanisms underlying Oryza genome evolution.</title>
        <authorList>
            <person name="Chen J."/>
            <person name="Huang Q."/>
            <person name="Gao D."/>
            <person name="Wang J."/>
            <person name="Lang Y."/>
            <person name="Liu T."/>
            <person name="Li B."/>
            <person name="Bai Z."/>
            <person name="Luis Goicoechea J."/>
            <person name="Liang C."/>
            <person name="Chen C."/>
            <person name="Zhang W."/>
            <person name="Sun S."/>
            <person name="Liao Y."/>
            <person name="Zhang X."/>
            <person name="Yang L."/>
            <person name="Song C."/>
            <person name="Wang M."/>
            <person name="Shi J."/>
            <person name="Liu G."/>
            <person name="Liu J."/>
            <person name="Zhou H."/>
            <person name="Zhou W."/>
            <person name="Yu Q."/>
            <person name="An N."/>
            <person name="Chen Y."/>
            <person name="Cai Q."/>
            <person name="Wang B."/>
            <person name="Liu B."/>
            <person name="Min J."/>
            <person name="Huang Y."/>
            <person name="Wu H."/>
            <person name="Li Z."/>
            <person name="Zhang Y."/>
            <person name="Yin Y."/>
            <person name="Song W."/>
            <person name="Jiang J."/>
            <person name="Jackson S.A."/>
            <person name="Wing R.A."/>
            <person name="Wang J."/>
            <person name="Chen M."/>
        </authorList>
    </citation>
    <scope>NUCLEOTIDE SEQUENCE [LARGE SCALE GENOMIC DNA]</scope>
    <source>
        <strain evidence="1">cv. IRGC 101232</strain>
    </source>
</reference>
<protein>
    <submittedName>
        <fullName evidence="1">Uncharacterized protein</fullName>
    </submittedName>
</protein>
<sequence>MESKSFLSWTSAIALHPPPASALSRTMCMFKPFIFHGTSPAKSIAGTQNLHGSILNWTAQHALVEKGQ</sequence>
<accession>J3LZF6</accession>
<keyword evidence="2" id="KW-1185">Reference proteome</keyword>
<dbReference type="OMA" id="WTAQHAL"/>
<dbReference type="EnsemblPlants" id="OB04G25310.1">
    <property type="protein sequence ID" value="OB04G25310.1"/>
    <property type="gene ID" value="OB04G25310"/>
</dbReference>
<name>J3LZF6_ORYBR</name>
<dbReference type="Gramene" id="OB04G25310.1">
    <property type="protein sequence ID" value="OB04G25310.1"/>
    <property type="gene ID" value="OB04G25310"/>
</dbReference>
<dbReference type="AlphaFoldDB" id="J3LZF6"/>
<dbReference type="HOGENOM" id="CLU_2871548_0_0_1"/>
<organism evidence="1">
    <name type="scientific">Oryza brachyantha</name>
    <name type="common">malo sina</name>
    <dbReference type="NCBI Taxonomy" id="4533"/>
    <lineage>
        <taxon>Eukaryota</taxon>
        <taxon>Viridiplantae</taxon>
        <taxon>Streptophyta</taxon>
        <taxon>Embryophyta</taxon>
        <taxon>Tracheophyta</taxon>
        <taxon>Spermatophyta</taxon>
        <taxon>Magnoliopsida</taxon>
        <taxon>Liliopsida</taxon>
        <taxon>Poales</taxon>
        <taxon>Poaceae</taxon>
        <taxon>BOP clade</taxon>
        <taxon>Oryzoideae</taxon>
        <taxon>Oryzeae</taxon>
        <taxon>Oryzinae</taxon>
        <taxon>Oryza</taxon>
    </lineage>
</organism>
<reference evidence="1" key="2">
    <citation type="submission" date="2013-04" db="UniProtKB">
        <authorList>
            <consortium name="EnsemblPlants"/>
        </authorList>
    </citation>
    <scope>IDENTIFICATION</scope>
</reference>
<evidence type="ECO:0000313" key="1">
    <source>
        <dbReference type="EnsemblPlants" id="OB04G25310.1"/>
    </source>
</evidence>
<evidence type="ECO:0000313" key="2">
    <source>
        <dbReference type="Proteomes" id="UP000006038"/>
    </source>
</evidence>
<dbReference type="Proteomes" id="UP000006038">
    <property type="component" value="Chromosome 4"/>
</dbReference>
<proteinExistence type="predicted"/>